<sequence length="564" mass="60298">MFGMSLHSAAGRIITISLLLTATLFAGTYFVQQANNGVEIVNTNAYPALTQVDAMTKSVMQVHQYLNDVSAIQSEQELAEGLRKAAGEAERFKQSRDALLKLTPEKTNEIQQIDQAFAACYEFGRRMADAYVVGGPVAGNKMIAEFTRQNDRLIDMLESLQEQYRQAATGGMNSVTQLNRQAIYSIMGGGLVVLIVLILLLRRTGGQGSQHLTRLLDDAEELAKGNLTSEVTFTGQKGEAKELAQALNHTVTTLRTVIVDMGQAAGQVQGFSQQMLTAAAETNTAADEITKNIRNIAGGSEKQANEAGIAVDLARRLAEDSKVLNSHCQKMMQAAKESHAGSTDGAKAVFDAIQRMKQIASGSSSNVTEAHSLQDKSREIGQIVEFITNIAGQTNLLALNAAIEAARAGEQGRGFAVVADEVRKLAEQSESAAKQIIAIIGGIQNQITDISQNMEQGSQEVNKGVETVYQVGQSLAAFGQSLGKILDSAEQAADSAQGMVKSIDQVMAVMEKVAAVAAESCAAIQQISASSQEQTAQMTELTHTAERLADLSEHLGRTVNKFTV</sequence>
<evidence type="ECO:0000256" key="2">
    <source>
        <dbReference type="ARBA" id="ARBA00029447"/>
    </source>
</evidence>
<feature type="domain" description="Methyl-accepting transducer" evidence="5">
    <location>
        <begin position="278"/>
        <end position="528"/>
    </location>
</feature>
<feature type="transmembrane region" description="Helical" evidence="4">
    <location>
        <begin position="182"/>
        <end position="201"/>
    </location>
</feature>
<dbReference type="SMART" id="SM00283">
    <property type="entry name" value="MA"/>
    <property type="match status" value="1"/>
</dbReference>
<feature type="domain" description="HAMP" evidence="6">
    <location>
        <begin position="206"/>
        <end position="259"/>
    </location>
</feature>
<dbReference type="PROSITE" id="PS50885">
    <property type="entry name" value="HAMP"/>
    <property type="match status" value="1"/>
</dbReference>
<dbReference type="Gene3D" id="1.10.287.950">
    <property type="entry name" value="Methyl-accepting chemotaxis protein"/>
    <property type="match status" value="1"/>
</dbReference>
<comment type="similarity">
    <text evidence="2">Belongs to the methyl-accepting chemotaxis (MCP) protein family.</text>
</comment>
<dbReference type="InterPro" id="IPR004089">
    <property type="entry name" value="MCPsignal_dom"/>
</dbReference>
<dbReference type="PROSITE" id="PS50111">
    <property type="entry name" value="CHEMOTAXIS_TRANSDUC_2"/>
    <property type="match status" value="1"/>
</dbReference>
<evidence type="ECO:0000256" key="1">
    <source>
        <dbReference type="ARBA" id="ARBA00023224"/>
    </source>
</evidence>
<evidence type="ECO:0000313" key="8">
    <source>
        <dbReference type="Proteomes" id="UP000003240"/>
    </source>
</evidence>
<dbReference type="RefSeq" id="WP_004092638.1">
    <property type="nucleotide sequence ID" value="NZ_AFGF01000017.1"/>
</dbReference>
<dbReference type="STRING" id="1009370.ALO_02891"/>
<evidence type="ECO:0000256" key="3">
    <source>
        <dbReference type="PROSITE-ProRule" id="PRU00284"/>
    </source>
</evidence>
<organism evidence="7 8">
    <name type="scientific">Acetonema longum DSM 6540</name>
    <dbReference type="NCBI Taxonomy" id="1009370"/>
    <lineage>
        <taxon>Bacteria</taxon>
        <taxon>Bacillati</taxon>
        <taxon>Bacillota</taxon>
        <taxon>Negativicutes</taxon>
        <taxon>Acetonemataceae</taxon>
        <taxon>Acetonema</taxon>
    </lineage>
</organism>
<dbReference type="GO" id="GO:0007165">
    <property type="term" value="P:signal transduction"/>
    <property type="evidence" value="ECO:0007669"/>
    <property type="project" value="UniProtKB-KW"/>
</dbReference>
<keyword evidence="1 3" id="KW-0807">Transducer</keyword>
<accession>F7NEW1</accession>
<keyword evidence="4" id="KW-0812">Transmembrane</keyword>
<dbReference type="InterPro" id="IPR003660">
    <property type="entry name" value="HAMP_dom"/>
</dbReference>
<keyword evidence="4" id="KW-1133">Transmembrane helix</keyword>
<keyword evidence="4" id="KW-0472">Membrane</keyword>
<evidence type="ECO:0000313" key="7">
    <source>
        <dbReference type="EMBL" id="EGO65522.1"/>
    </source>
</evidence>
<dbReference type="Pfam" id="PF00015">
    <property type="entry name" value="MCPsignal"/>
    <property type="match status" value="1"/>
</dbReference>
<evidence type="ECO:0000259" key="5">
    <source>
        <dbReference type="PROSITE" id="PS50111"/>
    </source>
</evidence>
<proteinExistence type="inferred from homology"/>
<dbReference type="PANTHER" id="PTHR32089:SF112">
    <property type="entry name" value="LYSOZYME-LIKE PROTEIN-RELATED"/>
    <property type="match status" value="1"/>
</dbReference>
<protein>
    <submittedName>
        <fullName evidence="7">Methyl-accepting chemotaxis sensory transducer</fullName>
    </submittedName>
</protein>
<evidence type="ECO:0000259" key="6">
    <source>
        <dbReference type="PROSITE" id="PS50885"/>
    </source>
</evidence>
<keyword evidence="8" id="KW-1185">Reference proteome</keyword>
<dbReference type="SUPFAM" id="SSF58104">
    <property type="entry name" value="Methyl-accepting chemotaxis protein (MCP) signaling domain"/>
    <property type="match status" value="1"/>
</dbReference>
<evidence type="ECO:0000256" key="4">
    <source>
        <dbReference type="SAM" id="Phobius"/>
    </source>
</evidence>
<reference evidence="7 8" key="1">
    <citation type="journal article" date="2011" name="EMBO J.">
        <title>Structural diversity of bacterial flagellar motors.</title>
        <authorList>
            <person name="Chen S."/>
            <person name="Beeby M."/>
            <person name="Murphy G.E."/>
            <person name="Leadbetter J.R."/>
            <person name="Hendrixson D.R."/>
            <person name="Briegel A."/>
            <person name="Li Z."/>
            <person name="Shi J."/>
            <person name="Tocheva E.I."/>
            <person name="Muller A."/>
            <person name="Dobro M.J."/>
            <person name="Jensen G.J."/>
        </authorList>
    </citation>
    <scope>NUCLEOTIDE SEQUENCE [LARGE SCALE GENOMIC DNA]</scope>
    <source>
        <strain evidence="7 8">DSM 6540</strain>
    </source>
</reference>
<dbReference type="EMBL" id="AFGF01000017">
    <property type="protein sequence ID" value="EGO65522.1"/>
    <property type="molecule type" value="Genomic_DNA"/>
</dbReference>
<dbReference type="eggNOG" id="COG0840">
    <property type="taxonomic scope" value="Bacteria"/>
</dbReference>
<dbReference type="SMART" id="SM00304">
    <property type="entry name" value="HAMP"/>
    <property type="match status" value="1"/>
</dbReference>
<dbReference type="Proteomes" id="UP000003240">
    <property type="component" value="Unassembled WGS sequence"/>
</dbReference>
<dbReference type="AlphaFoldDB" id="F7NEW1"/>
<gene>
    <name evidence="7" type="ORF">ALO_02891</name>
</gene>
<comment type="caution">
    <text evidence="7">The sequence shown here is derived from an EMBL/GenBank/DDBJ whole genome shotgun (WGS) entry which is preliminary data.</text>
</comment>
<dbReference type="GO" id="GO:0016020">
    <property type="term" value="C:membrane"/>
    <property type="evidence" value="ECO:0007669"/>
    <property type="project" value="InterPro"/>
</dbReference>
<name>F7NEW1_9FIRM</name>
<dbReference type="PANTHER" id="PTHR32089">
    <property type="entry name" value="METHYL-ACCEPTING CHEMOTAXIS PROTEIN MCPB"/>
    <property type="match status" value="1"/>
</dbReference>